<proteinExistence type="predicted"/>
<feature type="domain" description="CHAT" evidence="1">
    <location>
        <begin position="9"/>
        <end position="94"/>
    </location>
</feature>
<evidence type="ECO:0000313" key="2">
    <source>
        <dbReference type="EMBL" id="KAF2645154.1"/>
    </source>
</evidence>
<name>A0A6A6SFY5_9PLEO</name>
<gene>
    <name evidence="2" type="ORF">P280DRAFT_466391</name>
</gene>
<accession>A0A6A6SFY5</accession>
<keyword evidence="3" id="KW-1185">Reference proteome</keyword>
<dbReference type="Pfam" id="PF12770">
    <property type="entry name" value="CHAT"/>
    <property type="match status" value="1"/>
</dbReference>
<protein>
    <recommendedName>
        <fullName evidence="1">CHAT domain-containing protein</fullName>
    </recommendedName>
</protein>
<dbReference type="OrthoDB" id="9991317at2759"/>
<reference evidence="2" key="1">
    <citation type="journal article" date="2020" name="Stud. Mycol.">
        <title>101 Dothideomycetes genomes: a test case for predicting lifestyles and emergence of pathogens.</title>
        <authorList>
            <person name="Haridas S."/>
            <person name="Albert R."/>
            <person name="Binder M."/>
            <person name="Bloem J."/>
            <person name="Labutti K."/>
            <person name="Salamov A."/>
            <person name="Andreopoulos B."/>
            <person name="Baker S."/>
            <person name="Barry K."/>
            <person name="Bills G."/>
            <person name="Bluhm B."/>
            <person name="Cannon C."/>
            <person name="Castanera R."/>
            <person name="Culley D."/>
            <person name="Daum C."/>
            <person name="Ezra D."/>
            <person name="Gonzalez J."/>
            <person name="Henrissat B."/>
            <person name="Kuo A."/>
            <person name="Liang C."/>
            <person name="Lipzen A."/>
            <person name="Lutzoni F."/>
            <person name="Magnuson J."/>
            <person name="Mondo S."/>
            <person name="Nolan M."/>
            <person name="Ohm R."/>
            <person name="Pangilinan J."/>
            <person name="Park H.-J."/>
            <person name="Ramirez L."/>
            <person name="Alfaro M."/>
            <person name="Sun H."/>
            <person name="Tritt A."/>
            <person name="Yoshinaga Y."/>
            <person name="Zwiers L.-H."/>
            <person name="Turgeon B."/>
            <person name="Goodwin S."/>
            <person name="Spatafora J."/>
            <person name="Crous P."/>
            <person name="Grigoriev I."/>
        </authorList>
    </citation>
    <scope>NUCLEOTIDE SEQUENCE</scope>
    <source>
        <strain evidence="2">CBS 473.64</strain>
    </source>
</reference>
<dbReference type="AlphaFoldDB" id="A0A6A6SFY5"/>
<dbReference type="InterPro" id="IPR024983">
    <property type="entry name" value="CHAT_dom"/>
</dbReference>
<evidence type="ECO:0000313" key="3">
    <source>
        <dbReference type="Proteomes" id="UP000799753"/>
    </source>
</evidence>
<dbReference type="EMBL" id="MU006778">
    <property type="protein sequence ID" value="KAF2645154.1"/>
    <property type="molecule type" value="Genomic_DNA"/>
</dbReference>
<sequence>MPEDQGIVNEVLHVTSAFQLAGFAQVICTLWELRIDFAGGMAESFYSHLRARLGADGDVLGTDGAARALHAAVQERRRKNRHEYLNWTGLAHFGH</sequence>
<organism evidence="2 3">
    <name type="scientific">Massarina eburnea CBS 473.64</name>
    <dbReference type="NCBI Taxonomy" id="1395130"/>
    <lineage>
        <taxon>Eukaryota</taxon>
        <taxon>Fungi</taxon>
        <taxon>Dikarya</taxon>
        <taxon>Ascomycota</taxon>
        <taxon>Pezizomycotina</taxon>
        <taxon>Dothideomycetes</taxon>
        <taxon>Pleosporomycetidae</taxon>
        <taxon>Pleosporales</taxon>
        <taxon>Massarineae</taxon>
        <taxon>Massarinaceae</taxon>
        <taxon>Massarina</taxon>
    </lineage>
</organism>
<dbReference type="Proteomes" id="UP000799753">
    <property type="component" value="Unassembled WGS sequence"/>
</dbReference>
<evidence type="ECO:0000259" key="1">
    <source>
        <dbReference type="Pfam" id="PF12770"/>
    </source>
</evidence>